<comment type="caution">
    <text evidence="2">The sequence shown here is derived from an EMBL/GenBank/DDBJ whole genome shotgun (WGS) entry which is preliminary data.</text>
</comment>
<reference evidence="2" key="1">
    <citation type="journal article" date="2023" name="Mol. Phylogenet. Evol.">
        <title>Genome-scale phylogeny and comparative genomics of the fungal order Sordariales.</title>
        <authorList>
            <person name="Hensen N."/>
            <person name="Bonometti L."/>
            <person name="Westerberg I."/>
            <person name="Brannstrom I.O."/>
            <person name="Guillou S."/>
            <person name="Cros-Aarteil S."/>
            <person name="Calhoun S."/>
            <person name="Haridas S."/>
            <person name="Kuo A."/>
            <person name="Mondo S."/>
            <person name="Pangilinan J."/>
            <person name="Riley R."/>
            <person name="LaButti K."/>
            <person name="Andreopoulos B."/>
            <person name="Lipzen A."/>
            <person name="Chen C."/>
            <person name="Yan M."/>
            <person name="Daum C."/>
            <person name="Ng V."/>
            <person name="Clum A."/>
            <person name="Steindorff A."/>
            <person name="Ohm R.A."/>
            <person name="Martin F."/>
            <person name="Silar P."/>
            <person name="Natvig D.O."/>
            <person name="Lalanne C."/>
            <person name="Gautier V."/>
            <person name="Ament-Velasquez S.L."/>
            <person name="Kruys A."/>
            <person name="Hutchinson M.I."/>
            <person name="Powell A.J."/>
            <person name="Barry K."/>
            <person name="Miller A.N."/>
            <person name="Grigoriev I.V."/>
            <person name="Debuchy R."/>
            <person name="Gladieux P."/>
            <person name="Hiltunen Thoren M."/>
            <person name="Johannesson H."/>
        </authorList>
    </citation>
    <scope>NUCLEOTIDE SEQUENCE</scope>
    <source>
        <strain evidence="2">CBS 103.79</strain>
    </source>
</reference>
<proteinExistence type="predicted"/>
<sequence>MDSHEVASKARSRIATPKLSMWIDKIKINILDTPSPYQPFRPGEVLFLRLAASEREMLRAAAADDDGRSPPRDTGWSGEQIREVAVLLFLRWSFAQHVLREILYQLGEVETDDLSNSDSKSNSNSVTLSNLPSIWTPAETFGDSLVDNPPDMNWLVDWGDGFADNLASNLDGSVPHSSEVAGEQIPQSATLVGSFIKGLETRHDNFLPWDRRHERVTELREDPDNRQWWAVFEDYFRTFARALDSDSPKLITIGPHPEDADIWWDMASQVIKKRETMRRWPGVNEAAFRATAISRGEEYSTWSTDSDNPTWYKKFLAASARQTAHKYEEEWVDRMNAVVDAANVWDVWTLLRMIKCEAASRELEKTMGPGGHDLLRQVLMQGPRDMTNPCPIWNQRSRDFAELACYCSSMYQFHDVTGKTIVAELLESVGLENTSDWDLVSLGGTQQTWAFPDSFWNHGHYRHSLYLTDDLNKRYCEAGCGFPGQTALHGGEVVFARRKLEDSALVKNLDRFWVDWNDSRGLASACLYFNLKLENREIEAAGRGMLRNIMGPEYHPRYSDYTYLIDPHGLDFPSAKDVCWPQGGFMTASVTCKKARRYTQDGSVAYERGMAVVEVMAEAEDEDSSSRLETFRRNLTACYDLVAGNRIKNMAHFYGFTTAPVWFGHGDCSYPDKPSLTRLHYIKPGLTSQPAWALVFEGSEHGSLIRSMSDCSFSMTERATWLTILTFLYEIGAAIREIHKLVGRPYCHIHPDNIYLRARTSPPLCARASSTPAGEYEPVLSAPSSPLPDLRRIGMPELSRLEAEKHTESTDAYMFARYVMKLIAASAAGLWTGHEGVEGPEGERVVVFYVEILAGLEAILRGDLEVDLWEGVGLGGKGTGKGTSALPPAAGRNGELGRVQAMDCFLALAKRVADGSLVLDGVFPVQEASGWYEFETAFPRVWKLLNKHGNDRDMKMSRCWFNRDSVLLYWMMRPAGWSWDEDEPSSGSEWDGLAGGGESIWNGSNRSGPKSETTVE</sequence>
<dbReference type="Proteomes" id="UP001303889">
    <property type="component" value="Unassembled WGS sequence"/>
</dbReference>
<gene>
    <name evidence="2" type="ORF">C8A05DRAFT_35231</name>
</gene>
<feature type="compositionally biased region" description="Polar residues" evidence="1">
    <location>
        <begin position="1001"/>
        <end position="1016"/>
    </location>
</feature>
<reference evidence="2" key="2">
    <citation type="submission" date="2023-05" db="EMBL/GenBank/DDBJ databases">
        <authorList>
            <consortium name="Lawrence Berkeley National Laboratory"/>
            <person name="Steindorff A."/>
            <person name="Hensen N."/>
            <person name="Bonometti L."/>
            <person name="Westerberg I."/>
            <person name="Brannstrom I.O."/>
            <person name="Guillou S."/>
            <person name="Cros-Aarteil S."/>
            <person name="Calhoun S."/>
            <person name="Haridas S."/>
            <person name="Kuo A."/>
            <person name="Mondo S."/>
            <person name="Pangilinan J."/>
            <person name="Riley R."/>
            <person name="Labutti K."/>
            <person name="Andreopoulos B."/>
            <person name="Lipzen A."/>
            <person name="Chen C."/>
            <person name="Yanf M."/>
            <person name="Daum C."/>
            <person name="Ng V."/>
            <person name="Clum A."/>
            <person name="Ohm R."/>
            <person name="Martin F."/>
            <person name="Silar P."/>
            <person name="Natvig D."/>
            <person name="Lalanne C."/>
            <person name="Gautier V."/>
            <person name="Ament-Velasquez S.L."/>
            <person name="Kruys A."/>
            <person name="Hutchinson M.I."/>
            <person name="Powell A.J."/>
            <person name="Barry K."/>
            <person name="Miller A.N."/>
            <person name="Grigoriev I.V."/>
            <person name="Debuchy R."/>
            <person name="Gladieux P."/>
            <person name="Thoren M.H."/>
            <person name="Johannesson H."/>
        </authorList>
    </citation>
    <scope>NUCLEOTIDE SEQUENCE</scope>
    <source>
        <strain evidence="2">CBS 103.79</strain>
    </source>
</reference>
<organism evidence="2 3">
    <name type="scientific">Staphylotrichum tortipilum</name>
    <dbReference type="NCBI Taxonomy" id="2831512"/>
    <lineage>
        <taxon>Eukaryota</taxon>
        <taxon>Fungi</taxon>
        <taxon>Dikarya</taxon>
        <taxon>Ascomycota</taxon>
        <taxon>Pezizomycotina</taxon>
        <taxon>Sordariomycetes</taxon>
        <taxon>Sordariomycetidae</taxon>
        <taxon>Sordariales</taxon>
        <taxon>Chaetomiaceae</taxon>
        <taxon>Staphylotrichum</taxon>
    </lineage>
</organism>
<name>A0AAN6MI42_9PEZI</name>
<evidence type="ECO:0000313" key="2">
    <source>
        <dbReference type="EMBL" id="KAK3901095.1"/>
    </source>
</evidence>
<dbReference type="EMBL" id="MU855609">
    <property type="protein sequence ID" value="KAK3901095.1"/>
    <property type="molecule type" value="Genomic_DNA"/>
</dbReference>
<evidence type="ECO:0000256" key="1">
    <source>
        <dbReference type="SAM" id="MobiDB-lite"/>
    </source>
</evidence>
<protein>
    <recommendedName>
        <fullName evidence="4">Protein kinase domain-containing protein</fullName>
    </recommendedName>
</protein>
<evidence type="ECO:0008006" key="4">
    <source>
        <dbReference type="Google" id="ProtNLM"/>
    </source>
</evidence>
<feature type="region of interest" description="Disordered" evidence="1">
    <location>
        <begin position="980"/>
        <end position="1016"/>
    </location>
</feature>
<keyword evidence="3" id="KW-1185">Reference proteome</keyword>
<dbReference type="AlphaFoldDB" id="A0AAN6MI42"/>
<accession>A0AAN6MI42</accession>
<evidence type="ECO:0000313" key="3">
    <source>
        <dbReference type="Proteomes" id="UP001303889"/>
    </source>
</evidence>